<evidence type="ECO:0000259" key="2">
    <source>
        <dbReference type="Pfam" id="PF01927"/>
    </source>
</evidence>
<evidence type="ECO:0000313" key="5">
    <source>
        <dbReference type="Proteomes" id="UP000198406"/>
    </source>
</evidence>
<dbReference type="PANTHER" id="PTHR12121:SF34">
    <property type="entry name" value="PROTEIN ANGEL"/>
    <property type="match status" value="1"/>
</dbReference>
<dbReference type="Gene3D" id="3.60.10.10">
    <property type="entry name" value="Endonuclease/exonuclease/phosphatase"/>
    <property type="match status" value="1"/>
</dbReference>
<dbReference type="InterPro" id="IPR050410">
    <property type="entry name" value="CCR4/nocturin_mRNA_transcr"/>
</dbReference>
<feature type="domain" description="Endonuclease/exonuclease/phosphatase" evidence="3">
    <location>
        <begin position="51"/>
        <end position="263"/>
    </location>
</feature>
<keyword evidence="5" id="KW-1185">Reference proteome</keyword>
<dbReference type="AlphaFoldDB" id="A0A1Z5JSA7"/>
<accession>A0A1Z5JSA7</accession>
<protein>
    <recommendedName>
        <fullName evidence="6">Endonuclease/exonuclease/phosphatase domain-containing protein</fullName>
    </recommendedName>
</protein>
<feature type="compositionally biased region" description="Basic residues" evidence="1">
    <location>
        <begin position="1"/>
        <end position="16"/>
    </location>
</feature>
<sequence length="777" mass="87213">MTKPRKARNATKRAKKEKTQPKEETWVDRIDFYPVKAKEYLHHSTEISIISWNILANSYCSRRSQSNLPAAYQSTVFSPHRRKALICRCLRKLNADVICLQEVDMDDVGDTLREKGYVGVETPRSQKGGGSTGGRVDSCVIYVQNADWMILDDELVRLDDLAFLSSKNCNVPDQISSNNNGSIQGIQQSFLRRNVALLVRIQHRRTKQTVVVANAHLFWHPAVEYVKICQAHYILTRARKFCKNDEPFLFAGDLNSQPGGATHSYLTRGVINMKHVAPWYNEPGLEEDELVQIVDDMGQLVLHSTPTQSIPCAPRYLLDFTLNKLCRWLRILGIDAELETEEEERLRTTMDKDERRMIVLERCRKERRTLVTTSNRLLQRKDCPSSAYCISPTGLRNLEGALAQMLVTHGVVLEPSKFLSRCTVCNGLIVSVDDASQAKNILIAYEAPETLINDAEGNSLEVYQCDGCKQPYWWCDIPTSSASRVKTTATRLLEICLRAGVPYTGSLGIFDNVSAEQVDSDGGYVTETNLESRLMAIEWLKCEKTECPFRLESAYAKRDSNTNSIGELLPFTNVTDDFVDTLDYIFFDAKKMELTHRLYVPQSLNDLNSSSIARGHLLPSSLWPSDHLAVGSRFVLNNCFSASVEHSEALIPKISNATQQRGKDENSLFDITTLEFCQPIHSIADDRISLVASQNGDAQASRAPLLEFCQPTALTSEEPTTSPGVVQPTQPHNNGAPVLPTENVTHDNRCACGCVPKIPSLFEMAELRRQAKLRSKT</sequence>
<evidence type="ECO:0000256" key="1">
    <source>
        <dbReference type="SAM" id="MobiDB-lite"/>
    </source>
</evidence>
<dbReference type="GO" id="GO:0000175">
    <property type="term" value="F:3'-5'-RNA exonuclease activity"/>
    <property type="evidence" value="ECO:0007669"/>
    <property type="project" value="TreeGrafter"/>
</dbReference>
<dbReference type="InterPro" id="IPR036691">
    <property type="entry name" value="Endo/exonu/phosph_ase_sf"/>
</dbReference>
<feature type="region of interest" description="Disordered" evidence="1">
    <location>
        <begin position="1"/>
        <end position="22"/>
    </location>
</feature>
<dbReference type="Pfam" id="PF03372">
    <property type="entry name" value="Exo_endo_phos"/>
    <property type="match status" value="1"/>
</dbReference>
<dbReference type="EMBL" id="BDSP01000111">
    <property type="protein sequence ID" value="GAX16913.1"/>
    <property type="molecule type" value="Genomic_DNA"/>
</dbReference>
<evidence type="ECO:0000259" key="3">
    <source>
        <dbReference type="Pfam" id="PF03372"/>
    </source>
</evidence>
<dbReference type="SUPFAM" id="SSF56219">
    <property type="entry name" value="DNase I-like"/>
    <property type="match status" value="1"/>
</dbReference>
<name>A0A1Z5JSA7_FISSO</name>
<comment type="caution">
    <text evidence="4">The sequence shown here is derived from an EMBL/GenBank/DDBJ whole genome shotgun (WGS) entry which is preliminary data.</text>
</comment>
<dbReference type="PANTHER" id="PTHR12121">
    <property type="entry name" value="CARBON CATABOLITE REPRESSOR PROTEIN 4"/>
    <property type="match status" value="1"/>
</dbReference>
<reference evidence="4 5" key="1">
    <citation type="journal article" date="2015" name="Plant Cell">
        <title>Oil accumulation by the oleaginous diatom Fistulifera solaris as revealed by the genome and transcriptome.</title>
        <authorList>
            <person name="Tanaka T."/>
            <person name="Maeda Y."/>
            <person name="Veluchamy A."/>
            <person name="Tanaka M."/>
            <person name="Abida H."/>
            <person name="Marechal E."/>
            <person name="Bowler C."/>
            <person name="Muto M."/>
            <person name="Sunaga Y."/>
            <person name="Tanaka M."/>
            <person name="Yoshino T."/>
            <person name="Taniguchi T."/>
            <person name="Fukuda Y."/>
            <person name="Nemoto M."/>
            <person name="Matsumoto M."/>
            <person name="Wong P.S."/>
            <person name="Aburatani S."/>
            <person name="Fujibuchi W."/>
        </authorList>
    </citation>
    <scope>NUCLEOTIDE SEQUENCE [LARGE SCALE GENOMIC DNA]</scope>
    <source>
        <strain evidence="4 5">JPCC DA0580</strain>
    </source>
</reference>
<dbReference type="OrthoDB" id="2866996at2759"/>
<dbReference type="InterPro" id="IPR002782">
    <property type="entry name" value="Mut7-C_RNAse_dom"/>
</dbReference>
<feature type="region of interest" description="Disordered" evidence="1">
    <location>
        <begin position="715"/>
        <end position="736"/>
    </location>
</feature>
<evidence type="ECO:0000313" key="4">
    <source>
        <dbReference type="EMBL" id="GAX16913.1"/>
    </source>
</evidence>
<gene>
    <name evidence="4" type="ORF">FisN_5Hh290</name>
</gene>
<feature type="domain" description="Mut7-C RNAse" evidence="2">
    <location>
        <begin position="314"/>
        <end position="473"/>
    </location>
</feature>
<dbReference type="Gene3D" id="4.10.60.20">
    <property type="match status" value="1"/>
</dbReference>
<organism evidence="4 5">
    <name type="scientific">Fistulifera solaris</name>
    <name type="common">Oleaginous diatom</name>
    <dbReference type="NCBI Taxonomy" id="1519565"/>
    <lineage>
        <taxon>Eukaryota</taxon>
        <taxon>Sar</taxon>
        <taxon>Stramenopiles</taxon>
        <taxon>Ochrophyta</taxon>
        <taxon>Bacillariophyta</taxon>
        <taxon>Bacillariophyceae</taxon>
        <taxon>Bacillariophycidae</taxon>
        <taxon>Naviculales</taxon>
        <taxon>Naviculaceae</taxon>
        <taxon>Fistulifera</taxon>
    </lineage>
</organism>
<dbReference type="InParanoid" id="A0A1Z5JSA7"/>
<dbReference type="Pfam" id="PF01927">
    <property type="entry name" value="Mut7-C"/>
    <property type="match status" value="1"/>
</dbReference>
<evidence type="ECO:0008006" key="6">
    <source>
        <dbReference type="Google" id="ProtNLM"/>
    </source>
</evidence>
<dbReference type="InterPro" id="IPR005135">
    <property type="entry name" value="Endo/exonuclease/phosphatase"/>
</dbReference>
<feature type="compositionally biased region" description="Polar residues" evidence="1">
    <location>
        <begin position="715"/>
        <end position="733"/>
    </location>
</feature>
<dbReference type="Proteomes" id="UP000198406">
    <property type="component" value="Unassembled WGS sequence"/>
</dbReference>
<proteinExistence type="predicted"/>